<dbReference type="EMBL" id="LR796552">
    <property type="protein sequence ID" value="CAB4150826.1"/>
    <property type="molecule type" value="Genomic_DNA"/>
</dbReference>
<organism evidence="1">
    <name type="scientific">uncultured Caudovirales phage</name>
    <dbReference type="NCBI Taxonomy" id="2100421"/>
    <lineage>
        <taxon>Viruses</taxon>
        <taxon>Duplodnaviria</taxon>
        <taxon>Heunggongvirae</taxon>
        <taxon>Uroviricota</taxon>
        <taxon>Caudoviricetes</taxon>
        <taxon>Peduoviridae</taxon>
        <taxon>Maltschvirus</taxon>
        <taxon>Maltschvirus maltsch</taxon>
    </lineage>
</organism>
<proteinExistence type="predicted"/>
<gene>
    <name evidence="1" type="ORF">UFOVP298_52</name>
    <name evidence="2" type="ORF">UFOVP572_39</name>
</gene>
<sequence>MKPEKKPIKKKVYKSAESRARQLAGLAGVRIEDHVMGTNVEKVNGKGFLASVSDDMKKQVIELYCQGLSVRAIEERTGISKSVVQEIKTHGLDHDSQFREKMYAASLKEKLQKVADGAADRVIELMPEMSAKDSVIALGIATDKLATMDRNRSVDNLHQHVHVHTTAEVGSAFMAAMKPK</sequence>
<protein>
    <submittedName>
        <fullName evidence="1">Uncharacterized protein</fullName>
    </submittedName>
</protein>
<dbReference type="Gene3D" id="1.10.10.60">
    <property type="entry name" value="Homeodomain-like"/>
    <property type="match status" value="1"/>
</dbReference>
<evidence type="ECO:0000313" key="2">
    <source>
        <dbReference type="EMBL" id="CAB4150826.1"/>
    </source>
</evidence>
<evidence type="ECO:0000313" key="1">
    <source>
        <dbReference type="EMBL" id="CAB4136324.1"/>
    </source>
</evidence>
<accession>A0A6J5LP29</accession>
<name>A0A6J5LP29_9CAUD</name>
<reference evidence="1" key="1">
    <citation type="submission" date="2020-04" db="EMBL/GenBank/DDBJ databases">
        <authorList>
            <person name="Chiriac C."/>
            <person name="Salcher M."/>
            <person name="Ghai R."/>
            <person name="Kavagutti S V."/>
        </authorList>
    </citation>
    <scope>NUCLEOTIDE SEQUENCE</scope>
</reference>
<dbReference type="EMBL" id="LR796309">
    <property type="protein sequence ID" value="CAB4136324.1"/>
    <property type="molecule type" value="Genomic_DNA"/>
</dbReference>